<dbReference type="Gene3D" id="3.30.160.100">
    <property type="entry name" value="Ribosome hibernation promotion factor-like"/>
    <property type="match status" value="1"/>
</dbReference>
<dbReference type="KEGG" id="ole:K0B96_11860"/>
<organism evidence="1 2">
    <name type="scientific">Horticoccus luteus</name>
    <dbReference type="NCBI Taxonomy" id="2862869"/>
    <lineage>
        <taxon>Bacteria</taxon>
        <taxon>Pseudomonadati</taxon>
        <taxon>Verrucomicrobiota</taxon>
        <taxon>Opitutia</taxon>
        <taxon>Opitutales</taxon>
        <taxon>Opitutaceae</taxon>
        <taxon>Horticoccus</taxon>
    </lineage>
</organism>
<dbReference type="RefSeq" id="WP_220161108.1">
    <property type="nucleotide sequence ID" value="NZ_CP080507.1"/>
</dbReference>
<dbReference type="Proteomes" id="UP000825051">
    <property type="component" value="Chromosome"/>
</dbReference>
<keyword evidence="2" id="KW-1185">Reference proteome</keyword>
<name>A0A8F9TUH1_9BACT</name>
<dbReference type="InterPro" id="IPR003489">
    <property type="entry name" value="RHF/RaiA"/>
</dbReference>
<accession>A0A8F9TUH1</accession>
<gene>
    <name evidence="1" type="ORF">K0B96_11860</name>
</gene>
<proteinExistence type="predicted"/>
<dbReference type="EMBL" id="CP080507">
    <property type="protein sequence ID" value="QYM78004.1"/>
    <property type="molecule type" value="Genomic_DNA"/>
</dbReference>
<reference evidence="1" key="1">
    <citation type="submission" date="2021-08" db="EMBL/GenBank/DDBJ databases">
        <title>Genome of a novel bacterium of the phylum Verrucomicrobia, Oleiharenicola sp. KSB-15.</title>
        <authorList>
            <person name="Chung J.-H."/>
            <person name="Ahn J.-H."/>
            <person name="Yoon Y."/>
            <person name="Kim D.-Y."/>
            <person name="An S.-H."/>
            <person name="Park I."/>
            <person name="Yeon J."/>
        </authorList>
    </citation>
    <scope>NUCLEOTIDE SEQUENCE</scope>
    <source>
        <strain evidence="1">KSB-15</strain>
    </source>
</reference>
<dbReference type="Pfam" id="PF02482">
    <property type="entry name" value="Ribosomal_S30AE"/>
    <property type="match status" value="1"/>
</dbReference>
<dbReference type="InterPro" id="IPR036567">
    <property type="entry name" value="RHF-like"/>
</dbReference>
<dbReference type="AlphaFoldDB" id="A0A8F9TUH1"/>
<dbReference type="SUPFAM" id="SSF69754">
    <property type="entry name" value="Ribosome binding protein Y (YfiA homologue)"/>
    <property type="match status" value="1"/>
</dbReference>
<sequence>MNSLHSSPSSDKFILRGIRVWPTEAMKTIIHTKAARLLRLDPSIIRVRIDVERDLHGGLPMFAAKGHIEILGPDLFASVTTPDAYKSVDLLIEKLARKLRRRHTALRRHRHRDDIRTHADARSSTRHALAETLVMG</sequence>
<evidence type="ECO:0000313" key="2">
    <source>
        <dbReference type="Proteomes" id="UP000825051"/>
    </source>
</evidence>
<protein>
    <submittedName>
        <fullName evidence="1">HPF/RaiA family ribosome-associated protein</fullName>
    </submittedName>
</protein>
<evidence type="ECO:0000313" key="1">
    <source>
        <dbReference type="EMBL" id="QYM78004.1"/>
    </source>
</evidence>